<comment type="caution">
    <text evidence="1">The sequence shown here is derived from an EMBL/GenBank/DDBJ whole genome shotgun (WGS) entry which is preliminary data.</text>
</comment>
<protein>
    <submittedName>
        <fullName evidence="1">Pimeloyl-ACP methyl ester carboxylesterase</fullName>
    </submittedName>
</protein>
<dbReference type="SUPFAM" id="SSF53474">
    <property type="entry name" value="alpha/beta-Hydrolases"/>
    <property type="match status" value="1"/>
</dbReference>
<accession>A0AAJ2EVB1</accession>
<dbReference type="Gene3D" id="3.40.50.1820">
    <property type="entry name" value="alpha/beta hydrolase"/>
    <property type="match status" value="1"/>
</dbReference>
<evidence type="ECO:0000313" key="1">
    <source>
        <dbReference type="EMBL" id="MDR6102372.1"/>
    </source>
</evidence>
<gene>
    <name evidence="1" type="ORF">QE369_002569</name>
</gene>
<reference evidence="1" key="1">
    <citation type="submission" date="2023-08" db="EMBL/GenBank/DDBJ databases">
        <title>Functional and genomic diversity of the sorghum phyllosphere microbiome.</title>
        <authorList>
            <person name="Shade A."/>
        </authorList>
    </citation>
    <scope>NUCLEOTIDE SEQUENCE</scope>
    <source>
        <strain evidence="1">SORGH_AS_0974</strain>
    </source>
</reference>
<dbReference type="EMBL" id="JAVIZC010000003">
    <property type="protein sequence ID" value="MDR6102372.1"/>
    <property type="molecule type" value="Genomic_DNA"/>
</dbReference>
<evidence type="ECO:0000313" key="2">
    <source>
        <dbReference type="Proteomes" id="UP001255601"/>
    </source>
</evidence>
<dbReference type="InterPro" id="IPR029058">
    <property type="entry name" value="AB_hydrolase_fold"/>
</dbReference>
<proteinExistence type="predicted"/>
<sequence length="341" mass="36595">MRADRVQTPVEVSGYSSRVQRADVQREGLRCGSPDGKTCGANETVPQGMSTALFTFCTLFCLSVAAMPAQAQTGGGPLKPFKDDLFSNQTVLSTGDGGASQVIDYQEMRDINGRDDTPERRVKRQYVDLAPKRVQEMETVSVAGRSIDVGRVGQPSGQAFTVIFIHGRGGDRRLGMNDYTFGGNFNRLKNLAVENGGTYYAPSVKSFDQNGVADIAALIADAKAKSAGKPVILACASMGSFICYGISRDAAAVANIKGMALLGGAVDPDFPKSAFIKAKKPVWFTHGSQDSVYSADQQGSTFRGLLKTGVPTRFTLYQSGTHGTPVRMTDWRAVLNWILAH</sequence>
<dbReference type="Proteomes" id="UP001255601">
    <property type="component" value="Unassembled WGS sequence"/>
</dbReference>
<dbReference type="AlphaFoldDB" id="A0AAJ2EVB1"/>
<organism evidence="1 2">
    <name type="scientific">Agrobacterium larrymoorei</name>
    <dbReference type="NCBI Taxonomy" id="160699"/>
    <lineage>
        <taxon>Bacteria</taxon>
        <taxon>Pseudomonadati</taxon>
        <taxon>Pseudomonadota</taxon>
        <taxon>Alphaproteobacteria</taxon>
        <taxon>Hyphomicrobiales</taxon>
        <taxon>Rhizobiaceae</taxon>
        <taxon>Rhizobium/Agrobacterium group</taxon>
        <taxon>Agrobacterium</taxon>
    </lineage>
</organism>
<name>A0AAJ2EVB1_9HYPH</name>